<dbReference type="AlphaFoldDB" id="A0A078B9L4"/>
<organism evidence="3 4">
    <name type="scientific">Stylonychia lemnae</name>
    <name type="common">Ciliate</name>
    <dbReference type="NCBI Taxonomy" id="5949"/>
    <lineage>
        <taxon>Eukaryota</taxon>
        <taxon>Sar</taxon>
        <taxon>Alveolata</taxon>
        <taxon>Ciliophora</taxon>
        <taxon>Intramacronucleata</taxon>
        <taxon>Spirotrichea</taxon>
        <taxon>Stichotrichia</taxon>
        <taxon>Sporadotrichida</taxon>
        <taxon>Oxytrichidae</taxon>
        <taxon>Stylonychinae</taxon>
        <taxon>Stylonychia</taxon>
    </lineage>
</organism>
<dbReference type="InterPro" id="IPR007955">
    <property type="entry name" value="Bystin"/>
</dbReference>
<dbReference type="OrthoDB" id="2192561at2759"/>
<dbReference type="GO" id="GO:0030688">
    <property type="term" value="C:preribosome, small subunit precursor"/>
    <property type="evidence" value="ECO:0007669"/>
    <property type="project" value="TreeGrafter"/>
</dbReference>
<dbReference type="GO" id="GO:0005730">
    <property type="term" value="C:nucleolus"/>
    <property type="evidence" value="ECO:0007669"/>
    <property type="project" value="TreeGrafter"/>
</dbReference>
<dbReference type="Pfam" id="PF05291">
    <property type="entry name" value="Bystin"/>
    <property type="match status" value="1"/>
</dbReference>
<dbReference type="OMA" id="TKLPVIW"/>
<evidence type="ECO:0000313" key="4">
    <source>
        <dbReference type="Proteomes" id="UP000039865"/>
    </source>
</evidence>
<protein>
    <submittedName>
        <fullName evidence="3">Bystin-like</fullName>
    </submittedName>
</protein>
<dbReference type="PANTHER" id="PTHR12821:SF0">
    <property type="entry name" value="BYSTIN"/>
    <property type="match status" value="1"/>
</dbReference>
<evidence type="ECO:0000313" key="3">
    <source>
        <dbReference type="EMBL" id="CDW90258.1"/>
    </source>
</evidence>
<feature type="compositionally biased region" description="Basic and acidic residues" evidence="2">
    <location>
        <begin position="29"/>
        <end position="68"/>
    </location>
</feature>
<dbReference type="FunCoup" id="A0A078B9L4">
    <property type="interactions" value="223"/>
</dbReference>
<accession>A0A078B9L4</accession>
<sequence>MGKGEVSNLKNHRRNSKFNQKKVVKKNISKKDSDRQNRMKKAQKMEKIKERKSMREKELQLKKAEKLASKGKLLKKNDKKDDDDWEDVDEHEKDVFDKDGYFNVPDEQQQISKNDEKLLSVLNQKKAGAKKAQQEESINLADLIMQKLQAGQFQDGNKMEESKKPMRYEDLEEGVASTLDPKLVAAYKSLGTILKSYKSGKLPKLFKVIPQVANWEELLFLTKPEQWSAVSTKEATKIFCSNLNSKMTQRFYNLVLLSNVRENIMTYKKLNYHLYMALKKALFKPAAFFKGLLLPMAEDATSREAVIIGSILAKVSIPSVHSSAALIKLTEMEYNIGTGYFIKVLIGKRYALPATALDMIVDFFCKFGLPDEDNEDETKRDKIPEMPVMWHQTLMTFVSAYKHSLNESQRAKIKALLKIQIHYLITPEIRKELFTTNVSGKQDDDMDME</sequence>
<dbReference type="GO" id="GO:0006364">
    <property type="term" value="P:rRNA processing"/>
    <property type="evidence" value="ECO:0007669"/>
    <property type="project" value="TreeGrafter"/>
</dbReference>
<gene>
    <name evidence="3" type="primary">Contig17286.g18409</name>
    <name evidence="3" type="ORF">STYLEM_19400</name>
</gene>
<name>A0A078B9L4_STYLE</name>
<evidence type="ECO:0000256" key="1">
    <source>
        <dbReference type="ARBA" id="ARBA00007114"/>
    </source>
</evidence>
<dbReference type="Proteomes" id="UP000039865">
    <property type="component" value="Unassembled WGS sequence"/>
</dbReference>
<feature type="region of interest" description="Disordered" evidence="2">
    <location>
        <begin position="1"/>
        <end position="90"/>
    </location>
</feature>
<reference evidence="3 4" key="1">
    <citation type="submission" date="2014-06" db="EMBL/GenBank/DDBJ databases">
        <authorList>
            <person name="Swart Estienne"/>
        </authorList>
    </citation>
    <scope>NUCLEOTIDE SEQUENCE [LARGE SCALE GENOMIC DNA]</scope>
    <source>
        <strain evidence="3 4">130c</strain>
    </source>
</reference>
<feature type="compositionally biased region" description="Basic residues" evidence="2">
    <location>
        <begin position="10"/>
        <end position="28"/>
    </location>
</feature>
<dbReference type="GO" id="GO:0030515">
    <property type="term" value="F:snoRNA binding"/>
    <property type="evidence" value="ECO:0007669"/>
    <property type="project" value="TreeGrafter"/>
</dbReference>
<evidence type="ECO:0000256" key="2">
    <source>
        <dbReference type="SAM" id="MobiDB-lite"/>
    </source>
</evidence>
<dbReference type="InParanoid" id="A0A078B9L4"/>
<proteinExistence type="inferred from homology"/>
<dbReference type="EMBL" id="CCKQ01018302">
    <property type="protein sequence ID" value="CDW90258.1"/>
    <property type="molecule type" value="Genomic_DNA"/>
</dbReference>
<dbReference type="PANTHER" id="PTHR12821">
    <property type="entry name" value="BYSTIN"/>
    <property type="match status" value="1"/>
</dbReference>
<keyword evidence="4" id="KW-1185">Reference proteome</keyword>
<comment type="similarity">
    <text evidence="1">Belongs to the bystin family.</text>
</comment>
<dbReference type="GO" id="GO:0005737">
    <property type="term" value="C:cytoplasm"/>
    <property type="evidence" value="ECO:0007669"/>
    <property type="project" value="TreeGrafter"/>
</dbReference>